<comment type="caution">
    <text evidence="1">The sequence shown here is derived from an EMBL/GenBank/DDBJ whole genome shotgun (WGS) entry which is preliminary data.</text>
</comment>
<protein>
    <submittedName>
        <fullName evidence="1">Uncharacterized protein</fullName>
    </submittedName>
</protein>
<reference evidence="1 2" key="1">
    <citation type="submission" date="2020-01" db="EMBL/GenBank/DDBJ databases">
        <title>Identification and distribution of gene clusters putatively required for synthesis of sphingolipid metabolism inhibitors in phylogenetically diverse species of the filamentous fungus Fusarium.</title>
        <authorList>
            <person name="Kim H.-S."/>
            <person name="Busman M."/>
            <person name="Brown D.W."/>
            <person name="Divon H."/>
            <person name="Uhlig S."/>
            <person name="Proctor R.H."/>
        </authorList>
    </citation>
    <scope>NUCLEOTIDE SEQUENCE [LARGE SCALE GENOMIC DNA]</scope>
    <source>
        <strain evidence="1 2">NRRL 20459</strain>
    </source>
</reference>
<accession>A0A8H4PJR1</accession>
<dbReference type="AlphaFoldDB" id="A0A8H4PJR1"/>
<evidence type="ECO:0000313" key="1">
    <source>
        <dbReference type="EMBL" id="KAF4465722.1"/>
    </source>
</evidence>
<dbReference type="EMBL" id="JAADYS010000991">
    <property type="protein sequence ID" value="KAF4465722.1"/>
    <property type="molecule type" value="Genomic_DNA"/>
</dbReference>
<gene>
    <name evidence="1" type="ORF">FALBO_7451</name>
</gene>
<organism evidence="1 2">
    <name type="scientific">Fusarium albosuccineum</name>
    <dbReference type="NCBI Taxonomy" id="1237068"/>
    <lineage>
        <taxon>Eukaryota</taxon>
        <taxon>Fungi</taxon>
        <taxon>Dikarya</taxon>
        <taxon>Ascomycota</taxon>
        <taxon>Pezizomycotina</taxon>
        <taxon>Sordariomycetes</taxon>
        <taxon>Hypocreomycetidae</taxon>
        <taxon>Hypocreales</taxon>
        <taxon>Nectriaceae</taxon>
        <taxon>Fusarium</taxon>
        <taxon>Fusarium decemcellulare species complex</taxon>
    </lineage>
</organism>
<name>A0A8H4PJR1_9HYPO</name>
<evidence type="ECO:0000313" key="2">
    <source>
        <dbReference type="Proteomes" id="UP000554235"/>
    </source>
</evidence>
<dbReference type="OrthoDB" id="2309723at2759"/>
<dbReference type="Proteomes" id="UP000554235">
    <property type="component" value="Unassembled WGS sequence"/>
</dbReference>
<keyword evidence="2" id="KW-1185">Reference proteome</keyword>
<proteinExistence type="predicted"/>
<sequence length="203" mass="22559">MIQMMNSYWKLASLLQIYVRCMYNIHQQNPPKIENEPKYTDIAEFISFKVDTFLARSSILEFTGILRSREGGYVKSGEESDVLAPNESGYNKDGNGVGITQRLFSDSVLTESCNVPDPSETGFDVGAPISNHGASSQETAPLEPRHRDGVQATRPLNSDWPTLDVFNTLFDADMAGFLPENPGLDLSVLESDLLNWDFLTDDA</sequence>